<feature type="compositionally biased region" description="Polar residues" evidence="1">
    <location>
        <begin position="366"/>
        <end position="415"/>
    </location>
</feature>
<dbReference type="Proteomes" id="UP000078550">
    <property type="component" value="Unassembled WGS sequence"/>
</dbReference>
<accession>A0A1A9AIV0</accession>
<organism evidence="2 3">
    <name type="scientific">Plasmodium ovale wallikeri</name>
    <dbReference type="NCBI Taxonomy" id="864142"/>
    <lineage>
        <taxon>Eukaryota</taxon>
        <taxon>Sar</taxon>
        <taxon>Alveolata</taxon>
        <taxon>Apicomplexa</taxon>
        <taxon>Aconoidasida</taxon>
        <taxon>Haemosporida</taxon>
        <taxon>Plasmodiidae</taxon>
        <taxon>Plasmodium</taxon>
        <taxon>Plasmodium (Plasmodium)</taxon>
    </lineage>
</organism>
<dbReference type="AlphaFoldDB" id="A0A1A9AIV0"/>
<feature type="region of interest" description="Disordered" evidence="1">
    <location>
        <begin position="311"/>
        <end position="558"/>
    </location>
</feature>
<gene>
    <name evidence="2" type="ORF">POVWA2_071510</name>
</gene>
<evidence type="ECO:0000313" key="3">
    <source>
        <dbReference type="Proteomes" id="UP000078550"/>
    </source>
</evidence>
<evidence type="ECO:0000313" key="2">
    <source>
        <dbReference type="EMBL" id="SBT56087.1"/>
    </source>
</evidence>
<feature type="compositionally biased region" description="Polar residues" evidence="1">
    <location>
        <begin position="472"/>
        <end position="518"/>
    </location>
</feature>
<reference evidence="3" key="1">
    <citation type="submission" date="2016-05" db="EMBL/GenBank/DDBJ databases">
        <authorList>
            <person name="Naeem Raeece"/>
        </authorList>
    </citation>
    <scope>NUCLEOTIDE SEQUENCE [LARGE SCALE GENOMIC DNA]</scope>
</reference>
<protein>
    <submittedName>
        <fullName evidence="2">PIR Superfamily Protein</fullName>
    </submittedName>
</protein>
<proteinExistence type="predicted"/>
<feature type="compositionally biased region" description="Basic and acidic residues" evidence="1">
    <location>
        <begin position="311"/>
        <end position="320"/>
    </location>
</feature>
<dbReference type="EMBL" id="FLRE01001283">
    <property type="protein sequence ID" value="SBT56087.1"/>
    <property type="molecule type" value="Genomic_DNA"/>
</dbReference>
<feature type="compositionally biased region" description="Low complexity" evidence="1">
    <location>
        <begin position="533"/>
        <end position="544"/>
    </location>
</feature>
<sequence>MTTYRISECKDDLLENVFDEKWKEFTNFSEFSDAALLPGEINNMEKWIATFKEKILTIYNSTTLGDFRHIQDKRCRDLNYYISYVLHYIPKITKNTEDVEDIMDRFERFITAIFSTWGNIGSMAKFKCKRTEKVYTSKMDLIKELDDYCENKKIFQEKLKNYDYITCCKYATYVRDKKRSFNNYILRGHMTKEDDNFHIEDKCTLKNSGVTFPNVTCIEDKMVEFKSDELPIPYDNKHLPGTHSEDSFNASPTKIALTSVSTLLGACISGFVCKQYNRWIDTQRTAFTLEYLKNVNKFNVQTVDKYFITKDHPGGHDPRGTYHKSKLNCTQYKPPSISPQIPVARAPPITRHSPALPTVKHKSQGKTESSVTDGNKTSIKIKSEENMSPTFTPHTPDSQTPSPSHTQLGATNTVHNIPVKTKALGSPDKIDSEKKESIPKQDNPPANSPAAQAGEPPPSQKDAALIPIIPSVPQSTTATSLFPTPATVKNTASSQTPDTSSSLTITQASSLNSGSSEPSDPLPPADVTKDQYTPPHSTTTPVTSANTPSNSDKKINIY</sequence>
<name>A0A1A9AIV0_PLAOA</name>
<feature type="compositionally biased region" description="Basic and acidic residues" evidence="1">
    <location>
        <begin position="428"/>
        <end position="439"/>
    </location>
</feature>
<evidence type="ECO:0000256" key="1">
    <source>
        <dbReference type="SAM" id="MobiDB-lite"/>
    </source>
</evidence>